<reference evidence="1 2" key="1">
    <citation type="journal article" date="2015" name="Genome Announc.">
        <title>Genomes of Geoalkalibacter ferrihydriticus Z-0531T and Geoalkalibacter subterraneus Red1T, Two Haloalkaliphilic Metal-Reducing Deltaproteobacteria.</title>
        <authorList>
            <person name="Badalamenti J.P."/>
            <person name="Krajmalnik-Brown R."/>
            <person name="Torres C.I."/>
            <person name="Bond D.R."/>
        </authorList>
    </citation>
    <scope>NUCLEOTIDE SEQUENCE [LARGE SCALE GENOMIC DNA]</scope>
    <source>
        <strain evidence="1 2">Red1</strain>
    </source>
</reference>
<dbReference type="EMBL" id="CP010311">
    <property type="protein sequence ID" value="AJF06186.1"/>
    <property type="molecule type" value="Genomic_DNA"/>
</dbReference>
<evidence type="ECO:0000313" key="1">
    <source>
        <dbReference type="EMBL" id="AJF06186.1"/>
    </source>
</evidence>
<dbReference type="Proteomes" id="UP000035036">
    <property type="component" value="Chromosome"/>
</dbReference>
<dbReference type="HOGENOM" id="CLU_2734294_0_0_7"/>
<proteinExistence type="predicted"/>
<evidence type="ECO:0000313" key="2">
    <source>
        <dbReference type="Proteomes" id="UP000035036"/>
    </source>
</evidence>
<name>A0A0B5FRJ0_9BACT</name>
<keyword evidence="2" id="KW-1185">Reference proteome</keyword>
<gene>
    <name evidence="1" type="ORF">GSUB_05905</name>
</gene>
<dbReference type="OrthoDB" id="5402351at2"/>
<accession>A0A0B5FRJ0</accession>
<protein>
    <submittedName>
        <fullName evidence="1">Uncharacterized protein</fullName>
    </submittedName>
</protein>
<sequence length="71" mass="8340">MPENNTGSGTTSVDPRLENRIEKVERDLDIMDRHSLEMSETEEGIQSYMRRLDREYKDSHLHSVPKARKHS</sequence>
<organism evidence="1 2">
    <name type="scientific">Geoalkalibacter subterraneus</name>
    <dbReference type="NCBI Taxonomy" id="483547"/>
    <lineage>
        <taxon>Bacteria</taxon>
        <taxon>Pseudomonadati</taxon>
        <taxon>Thermodesulfobacteriota</taxon>
        <taxon>Desulfuromonadia</taxon>
        <taxon>Desulfuromonadales</taxon>
        <taxon>Geoalkalibacteraceae</taxon>
        <taxon>Geoalkalibacter</taxon>
    </lineage>
</organism>
<dbReference type="AlphaFoldDB" id="A0A0B5FRJ0"/>
<dbReference type="KEGG" id="gsb:GSUB_05905"/>
<dbReference type="RefSeq" id="WP_040199723.1">
    <property type="nucleotide sequence ID" value="NZ_CP010311.1"/>
</dbReference>